<dbReference type="PANTHER" id="PTHR11654">
    <property type="entry name" value="OLIGOPEPTIDE TRANSPORTER-RELATED"/>
    <property type="match status" value="1"/>
</dbReference>
<reference evidence="7 8" key="1">
    <citation type="submission" date="2020-02" db="EMBL/GenBank/DDBJ databases">
        <title>Draft genome sequence of Limisphaera ngatamarikiensis NGM72.4T, a thermophilic Verrucomicrobia grouped in subdivision 3.</title>
        <authorList>
            <person name="Carere C.R."/>
            <person name="Steen J."/>
            <person name="Hugenholtz P."/>
            <person name="Stott M.B."/>
        </authorList>
    </citation>
    <scope>NUCLEOTIDE SEQUENCE [LARGE SCALE GENOMIC DNA]</scope>
    <source>
        <strain evidence="7 8">NGM72.4</strain>
    </source>
</reference>
<keyword evidence="5 6" id="KW-0472">Membrane</keyword>
<dbReference type="InterPro" id="IPR036259">
    <property type="entry name" value="MFS_trans_sf"/>
</dbReference>
<dbReference type="GO" id="GO:0022857">
    <property type="term" value="F:transmembrane transporter activity"/>
    <property type="evidence" value="ECO:0007669"/>
    <property type="project" value="InterPro"/>
</dbReference>
<evidence type="ECO:0000256" key="3">
    <source>
        <dbReference type="ARBA" id="ARBA00022692"/>
    </source>
</evidence>
<organism evidence="7 8">
    <name type="scientific">Limisphaera ngatamarikiensis</name>
    <dbReference type="NCBI Taxonomy" id="1324935"/>
    <lineage>
        <taxon>Bacteria</taxon>
        <taxon>Pseudomonadati</taxon>
        <taxon>Verrucomicrobiota</taxon>
        <taxon>Verrucomicrobiia</taxon>
        <taxon>Limisphaerales</taxon>
        <taxon>Limisphaeraceae</taxon>
        <taxon>Limisphaera</taxon>
    </lineage>
</organism>
<proteinExistence type="inferred from homology"/>
<feature type="transmembrane region" description="Helical" evidence="6">
    <location>
        <begin position="191"/>
        <end position="211"/>
    </location>
</feature>
<evidence type="ECO:0000313" key="7">
    <source>
        <dbReference type="EMBL" id="NGO38782.1"/>
    </source>
</evidence>
<gene>
    <name evidence="7" type="ORF">G4L39_05150</name>
</gene>
<dbReference type="PROSITE" id="PS01022">
    <property type="entry name" value="PTR2_1"/>
    <property type="match status" value="1"/>
</dbReference>
<dbReference type="EMBL" id="JAAKYA010000029">
    <property type="protein sequence ID" value="NGO38782.1"/>
    <property type="molecule type" value="Genomic_DNA"/>
</dbReference>
<comment type="similarity">
    <text evidence="2">Belongs to the major facilitator superfamily. Proton-dependent oligopeptide transporter (POT/PTR) (TC 2.A.17) family.</text>
</comment>
<evidence type="ECO:0000256" key="5">
    <source>
        <dbReference type="ARBA" id="ARBA00023136"/>
    </source>
</evidence>
<dbReference type="Proteomes" id="UP000477311">
    <property type="component" value="Unassembled WGS sequence"/>
</dbReference>
<keyword evidence="4 6" id="KW-1133">Transmembrane helix</keyword>
<dbReference type="GO" id="GO:0006857">
    <property type="term" value="P:oligopeptide transport"/>
    <property type="evidence" value="ECO:0007669"/>
    <property type="project" value="InterPro"/>
</dbReference>
<feature type="transmembrane region" description="Helical" evidence="6">
    <location>
        <begin position="123"/>
        <end position="146"/>
    </location>
</feature>
<evidence type="ECO:0000256" key="6">
    <source>
        <dbReference type="SAM" id="Phobius"/>
    </source>
</evidence>
<dbReference type="GO" id="GO:0016020">
    <property type="term" value="C:membrane"/>
    <property type="evidence" value="ECO:0007669"/>
    <property type="project" value="UniProtKB-SubCell"/>
</dbReference>
<feature type="transmembrane region" description="Helical" evidence="6">
    <location>
        <begin position="571"/>
        <end position="594"/>
    </location>
</feature>
<evidence type="ECO:0000256" key="2">
    <source>
        <dbReference type="ARBA" id="ARBA00005982"/>
    </source>
</evidence>
<dbReference type="Pfam" id="PF00854">
    <property type="entry name" value="PTR2"/>
    <property type="match status" value="2"/>
</dbReference>
<keyword evidence="8" id="KW-1185">Reference proteome</keyword>
<feature type="transmembrane region" description="Helical" evidence="6">
    <location>
        <begin position="465"/>
        <end position="484"/>
    </location>
</feature>
<protein>
    <submittedName>
        <fullName evidence="7">POT family MFS transporter</fullName>
    </submittedName>
</protein>
<dbReference type="AlphaFoldDB" id="A0A6M1RVH5"/>
<dbReference type="SUPFAM" id="SSF103473">
    <property type="entry name" value="MFS general substrate transporter"/>
    <property type="match status" value="2"/>
</dbReference>
<accession>A0A6M1RVH5</accession>
<feature type="transmembrane region" description="Helical" evidence="6">
    <location>
        <begin position="436"/>
        <end position="453"/>
    </location>
</feature>
<dbReference type="RefSeq" id="WP_165106433.1">
    <property type="nucleotide sequence ID" value="NZ_JAAKYA010000029.1"/>
</dbReference>
<dbReference type="InterPro" id="IPR018456">
    <property type="entry name" value="PTR2_symporter_CS"/>
</dbReference>
<dbReference type="InterPro" id="IPR000109">
    <property type="entry name" value="POT_fam"/>
</dbReference>
<feature type="transmembrane region" description="Helical" evidence="6">
    <location>
        <begin position="496"/>
        <end position="518"/>
    </location>
</feature>
<feature type="transmembrane region" description="Helical" evidence="6">
    <location>
        <begin position="66"/>
        <end position="83"/>
    </location>
</feature>
<name>A0A6M1RVH5_9BACT</name>
<feature type="transmembrane region" description="Helical" evidence="6">
    <location>
        <begin position="166"/>
        <end position="184"/>
    </location>
</feature>
<evidence type="ECO:0000313" key="8">
    <source>
        <dbReference type="Proteomes" id="UP000477311"/>
    </source>
</evidence>
<evidence type="ECO:0000256" key="4">
    <source>
        <dbReference type="ARBA" id="ARBA00022989"/>
    </source>
</evidence>
<comment type="subcellular location">
    <subcellularLocation>
        <location evidence="1">Membrane</location>
        <topology evidence="1">Multi-pass membrane protein</topology>
    </subcellularLocation>
</comment>
<dbReference type="Gene3D" id="1.20.1250.20">
    <property type="entry name" value="MFS general substrate transporter like domains"/>
    <property type="match status" value="2"/>
</dbReference>
<evidence type="ECO:0000256" key="1">
    <source>
        <dbReference type="ARBA" id="ARBA00004141"/>
    </source>
</evidence>
<keyword evidence="3 6" id="KW-0812">Transmembrane</keyword>
<feature type="transmembrane region" description="Helical" evidence="6">
    <location>
        <begin position="95"/>
        <end position="111"/>
    </location>
</feature>
<comment type="caution">
    <text evidence="7">The sequence shown here is derived from an EMBL/GenBank/DDBJ whole genome shotgun (WGS) entry which is preliminary data.</text>
</comment>
<feature type="transmembrane region" description="Helical" evidence="6">
    <location>
        <begin position="530"/>
        <end position="551"/>
    </location>
</feature>
<sequence length="603" mass="67833">MIRLNRGAVVEQEKNLNPEANRFPRQALFILGNEAAERYSYYGMKGILALYITNVLLMSKDKATQIIHIFSFVNYFMPVLGAYVSDRWWGRYKTILWISLFYCLGHATLALSDAFDSIDAKTLCLYAGLALIAFGSGGIKPCVSAFMGDQFKPEQRHLLPRAYAAFYWSINLGSTAAFLTIPYVRKEWSYSWAFGIPGIAMAVATFVFWLGTRYYVMVPPARETKAAGFFRVFFHAWRHRHERRPGESFWAPALNRFKPEEVDAAASVGPILKVFALAPVFWALFDQTFSTWVLQGEQMRPAYIGSAELTPASITDPQRLLDHLRNPTNQVGQWIWQRLPQEERESLEQTDARSTRDVRDQLADALNPLILGGSLYNPDIFDTNRLSAEVLLALRYADDPQRVPRLNRLLLEESFPDAIAKAYRIGPEEMLSANPILVMILVPVMSLGIYPLLGRLATPLRRMSCGMFLAAVSFLIVAWIQQRIDDGQVLSIWWQLLPYTVLTIGEVLFSTTGLEFAFREAAPSMKSIIMGFWTLTVAVGNLFVMVVTALAGAVLGHGGSNHEVAVTPQMFLFYAGLTFVVAIAFSVVATFYKYRDPQAALGR</sequence>